<organism evidence="3 4">
    <name type="scientific">Aurantimonas aggregata</name>
    <dbReference type="NCBI Taxonomy" id="2047720"/>
    <lineage>
        <taxon>Bacteria</taxon>
        <taxon>Pseudomonadati</taxon>
        <taxon>Pseudomonadota</taxon>
        <taxon>Alphaproteobacteria</taxon>
        <taxon>Hyphomicrobiales</taxon>
        <taxon>Aurantimonadaceae</taxon>
        <taxon>Aurantimonas</taxon>
    </lineage>
</organism>
<protein>
    <submittedName>
        <fullName evidence="3">Tetratricopeptide repeat protein</fullName>
    </submittedName>
</protein>
<evidence type="ECO:0000313" key="3">
    <source>
        <dbReference type="EMBL" id="NDV85177.1"/>
    </source>
</evidence>
<dbReference type="Pfam" id="PF14559">
    <property type="entry name" value="TPR_19"/>
    <property type="match status" value="1"/>
</dbReference>
<dbReference type="EMBL" id="JAAAMJ010000001">
    <property type="protein sequence ID" value="NDV85177.1"/>
    <property type="molecule type" value="Genomic_DNA"/>
</dbReference>
<sequence>MGMHPRQRRFPLATLALLVAAGLFVPADWAAAVFSGEMSPTVRSGDSDYADGVEAFEAKDWPAAITALAKVVERRPHHDNAWSLLGYSLRKSGNHERALDAYGRALSINPHHRGAMAYLGEAYLDLGRVRDAKILLIRLAGECRRIALTFSDGNFQNGCGEYATLKQSIESYEIDPEARVEPVAQRW</sequence>
<dbReference type="SUPFAM" id="SSF48452">
    <property type="entry name" value="TPR-like"/>
    <property type="match status" value="1"/>
</dbReference>
<proteinExistence type="predicted"/>
<dbReference type="RefSeq" id="WP_163041934.1">
    <property type="nucleotide sequence ID" value="NZ_JAAAMJ010000001.1"/>
</dbReference>
<gene>
    <name evidence="3" type="ORF">GTW51_00505</name>
</gene>
<keyword evidence="2" id="KW-0732">Signal</keyword>
<evidence type="ECO:0000256" key="1">
    <source>
        <dbReference type="PROSITE-ProRule" id="PRU00339"/>
    </source>
</evidence>
<accession>A0A6L9MBQ1</accession>
<evidence type="ECO:0000256" key="2">
    <source>
        <dbReference type="SAM" id="SignalP"/>
    </source>
</evidence>
<dbReference type="SMART" id="SM00028">
    <property type="entry name" value="TPR"/>
    <property type="match status" value="2"/>
</dbReference>
<feature type="chain" id="PRO_5026745365" evidence="2">
    <location>
        <begin position="31"/>
        <end position="187"/>
    </location>
</feature>
<keyword evidence="4" id="KW-1185">Reference proteome</keyword>
<keyword evidence="1" id="KW-0802">TPR repeat</keyword>
<feature type="signal peptide" evidence="2">
    <location>
        <begin position="1"/>
        <end position="30"/>
    </location>
</feature>
<dbReference type="AlphaFoldDB" id="A0A6L9MBQ1"/>
<dbReference type="InterPro" id="IPR019734">
    <property type="entry name" value="TPR_rpt"/>
</dbReference>
<dbReference type="Gene3D" id="1.25.40.10">
    <property type="entry name" value="Tetratricopeptide repeat domain"/>
    <property type="match status" value="1"/>
</dbReference>
<dbReference type="InterPro" id="IPR011990">
    <property type="entry name" value="TPR-like_helical_dom_sf"/>
</dbReference>
<feature type="repeat" description="TPR" evidence="1">
    <location>
        <begin position="79"/>
        <end position="112"/>
    </location>
</feature>
<name>A0A6L9MBQ1_9HYPH</name>
<dbReference type="Proteomes" id="UP000476332">
    <property type="component" value="Unassembled WGS sequence"/>
</dbReference>
<evidence type="ECO:0000313" key="4">
    <source>
        <dbReference type="Proteomes" id="UP000476332"/>
    </source>
</evidence>
<dbReference type="PROSITE" id="PS50005">
    <property type="entry name" value="TPR"/>
    <property type="match status" value="1"/>
</dbReference>
<comment type="caution">
    <text evidence="3">The sequence shown here is derived from an EMBL/GenBank/DDBJ whole genome shotgun (WGS) entry which is preliminary data.</text>
</comment>
<reference evidence="3 4" key="1">
    <citation type="submission" date="2020-01" db="EMBL/GenBank/DDBJ databases">
        <title>Genomes of bacteria type strains.</title>
        <authorList>
            <person name="Chen J."/>
            <person name="Zhu S."/>
            <person name="Chen J."/>
        </authorList>
    </citation>
    <scope>NUCLEOTIDE SEQUENCE [LARGE SCALE GENOMIC DNA]</scope>
    <source>
        <strain evidence="3 4">KCTC 52919</strain>
    </source>
</reference>
<dbReference type="PROSITE" id="PS50293">
    <property type="entry name" value="TPR_REGION"/>
    <property type="match status" value="1"/>
</dbReference>